<dbReference type="Pfam" id="PF19953">
    <property type="entry name" value="EACC1"/>
    <property type="match status" value="1"/>
</dbReference>
<keyword evidence="2" id="KW-1185">Reference proteome</keyword>
<evidence type="ECO:0000313" key="1">
    <source>
        <dbReference type="EMBL" id="TQF03056.1"/>
    </source>
</evidence>
<evidence type="ECO:0000313" key="2">
    <source>
        <dbReference type="Proteomes" id="UP000319103"/>
    </source>
</evidence>
<dbReference type="Proteomes" id="UP000319103">
    <property type="component" value="Unassembled WGS sequence"/>
</dbReference>
<name>A0A540W212_9ACTN</name>
<dbReference type="AlphaFoldDB" id="A0A540W212"/>
<accession>A0A540W212</accession>
<comment type="caution">
    <text evidence="1">The sequence shown here is derived from an EMBL/GenBank/DDBJ whole genome shotgun (WGS) entry which is preliminary data.</text>
</comment>
<dbReference type="RefSeq" id="WP_141633736.1">
    <property type="nucleotide sequence ID" value="NZ_JBMHHX010000013.1"/>
</dbReference>
<organism evidence="1 2">
    <name type="scientific">Kitasatospora acidiphila</name>
    <dbReference type="NCBI Taxonomy" id="2567942"/>
    <lineage>
        <taxon>Bacteria</taxon>
        <taxon>Bacillati</taxon>
        <taxon>Actinomycetota</taxon>
        <taxon>Actinomycetes</taxon>
        <taxon>Kitasatosporales</taxon>
        <taxon>Streptomycetaceae</taxon>
        <taxon>Kitasatospora</taxon>
    </lineage>
</organism>
<protein>
    <submittedName>
        <fullName evidence="1">Uncharacterized protein</fullName>
    </submittedName>
</protein>
<reference evidence="1 2" key="1">
    <citation type="submission" date="2019-06" db="EMBL/GenBank/DDBJ databases">
        <title>Description of Kitasatospora acidophila sp. nov. isolated from pine grove soil, and reclassification of Streptomyces novaecaesareae to Kitasatospora novaeceasareae comb. nov.</title>
        <authorList>
            <person name="Kim M.J."/>
        </authorList>
    </citation>
    <scope>NUCLEOTIDE SEQUENCE [LARGE SCALE GENOMIC DNA]</scope>
    <source>
        <strain evidence="1 2">MMS16-CNU292</strain>
    </source>
</reference>
<dbReference type="EMBL" id="VIGB01000003">
    <property type="protein sequence ID" value="TQF03056.1"/>
    <property type="molecule type" value="Genomic_DNA"/>
</dbReference>
<sequence>MDQYTIAFDGDPEEFDADVRDLRDFLSQDAALRGRTELRLVPPAPGEQGGVADAVRYATELGPLVLSPLTLWLTARLRKGGKVSLTLHRPDGAELKLDTDSVADANTLLDRLEGFLDPDEQG</sequence>
<proteinExistence type="predicted"/>
<dbReference type="OrthoDB" id="4237366at2"/>
<dbReference type="InterPro" id="IPR045428">
    <property type="entry name" value="EACC1"/>
</dbReference>
<gene>
    <name evidence="1" type="ORF">E6W39_13340</name>
</gene>